<evidence type="ECO:0000256" key="7">
    <source>
        <dbReference type="ARBA" id="ARBA00079884"/>
    </source>
</evidence>
<dbReference type="InterPro" id="IPR058584">
    <property type="entry name" value="IMB1_TNPO1-like_TPR"/>
</dbReference>
<dbReference type="GO" id="GO:0006606">
    <property type="term" value="P:protein import into nucleus"/>
    <property type="evidence" value="ECO:0007669"/>
    <property type="project" value="InterPro"/>
</dbReference>
<dbReference type="InterPro" id="IPR011989">
    <property type="entry name" value="ARM-like"/>
</dbReference>
<dbReference type="SUPFAM" id="SSF48371">
    <property type="entry name" value="ARM repeat"/>
    <property type="match status" value="1"/>
</dbReference>
<keyword evidence="5" id="KW-0677">Repeat</keyword>
<dbReference type="SMART" id="SM00913">
    <property type="entry name" value="IBN_N"/>
    <property type="match status" value="1"/>
</dbReference>
<dbReference type="PROSITE" id="PS50166">
    <property type="entry name" value="IMPORTIN_B_NT"/>
    <property type="match status" value="1"/>
</dbReference>
<dbReference type="InterPro" id="IPR016024">
    <property type="entry name" value="ARM-type_fold"/>
</dbReference>
<dbReference type="InterPro" id="IPR001494">
    <property type="entry name" value="Importin-beta_N"/>
</dbReference>
<evidence type="ECO:0000259" key="10">
    <source>
        <dbReference type="PROSITE" id="PS50166"/>
    </source>
</evidence>
<dbReference type="GO" id="GO:0031267">
    <property type="term" value="F:small GTPase binding"/>
    <property type="evidence" value="ECO:0007669"/>
    <property type="project" value="InterPro"/>
</dbReference>
<keyword evidence="9" id="KW-0175">Coiled coil</keyword>
<gene>
    <name evidence="11" type="ORF">AYI68_g905</name>
</gene>
<comment type="caution">
    <text evidence="11">The sequence shown here is derived from an EMBL/GenBank/DDBJ whole genome shotgun (WGS) entry which is preliminary data.</text>
</comment>
<keyword evidence="4" id="KW-0963">Cytoplasm</keyword>
<dbReference type="GO" id="GO:0005737">
    <property type="term" value="C:cytoplasm"/>
    <property type="evidence" value="ECO:0007669"/>
    <property type="project" value="UniProtKB-SubCell"/>
</dbReference>
<evidence type="ECO:0000256" key="5">
    <source>
        <dbReference type="ARBA" id="ARBA00022737"/>
    </source>
</evidence>
<dbReference type="AlphaFoldDB" id="A0A1R0H730"/>
<dbReference type="InterPro" id="IPR040122">
    <property type="entry name" value="Importin_beta"/>
</dbReference>
<evidence type="ECO:0000256" key="8">
    <source>
        <dbReference type="ARBA" id="ARBA00083566"/>
    </source>
</evidence>
<dbReference type="STRING" id="133383.A0A1R0H730"/>
<dbReference type="OrthoDB" id="10263328at2759"/>
<feature type="coiled-coil region" evidence="9">
    <location>
        <begin position="11"/>
        <end position="50"/>
    </location>
</feature>
<reference evidence="11 12" key="1">
    <citation type="journal article" date="2016" name="Mol. Biol. Evol.">
        <title>Genome-Wide Survey of Gut Fungi (Harpellales) Reveals the First Horizontally Transferred Ubiquitin Gene from a Mosquito Host.</title>
        <authorList>
            <person name="Wang Y."/>
            <person name="White M.M."/>
            <person name="Kvist S."/>
            <person name="Moncalvo J.M."/>
        </authorList>
    </citation>
    <scope>NUCLEOTIDE SEQUENCE [LARGE SCALE GENOMIC DNA]</scope>
    <source>
        <strain evidence="11 12">ALG-7-W6</strain>
    </source>
</reference>
<proteinExistence type="inferred from homology"/>
<dbReference type="Pfam" id="PF03810">
    <property type="entry name" value="IBN_N"/>
    <property type="match status" value="1"/>
</dbReference>
<evidence type="ECO:0000256" key="1">
    <source>
        <dbReference type="ARBA" id="ARBA00004496"/>
    </source>
</evidence>
<name>A0A1R0H730_9FUNG</name>
<evidence type="ECO:0000313" key="11">
    <source>
        <dbReference type="EMBL" id="OLY84923.1"/>
    </source>
</evidence>
<evidence type="ECO:0000256" key="3">
    <source>
        <dbReference type="ARBA" id="ARBA00022448"/>
    </source>
</evidence>
<feature type="domain" description="Importin N-terminal" evidence="10">
    <location>
        <begin position="21"/>
        <end position="101"/>
    </location>
</feature>
<sequence>MSFSEILSCTLSHDQQIREQATKALESAENENYEQYIVSLVQELTNEESQSPVRSAAGLAIKNSLVAKDLALQEQFANRWMSVNPDIRNSIKKGLMQTLASADVSASTASAQAISAVAMIELPRNEWQDAISELMTYVTSPDDRLKIASLRTIGFICEGIDPEILLSQSNKILTAVIQGARSDEPNQEVRLTALQALYNSLEFARENFENEIERSVIMQTVCEATQSPNEYVQVVAFECLVRIMQLYYDKMQLYMEQALFELTVLGMKHENEKIALQAVEFWSTVCDEEIDLAIEAEECLDRNEEMNRINFQFAQRALSQVLPVLLYLLTKQDEDADEDEWNVSMASATALSLFAQATGDSIMPLVIPFVEGNIRSGDWRMREAAVMAFGSILEGPEPSALSPLVSQALPVLIEMVSDPVLQVKDSAAWTLGRVCDLQIDCIKLDVHLNVMISALVMGLKDSPRVVSNCCWALMNLSEQLNTPGAETNPLSPYVEHIIAALMQITESNTNEGNSRASAYEAMATIISTSAKDSFPIVARLGVATLDRLEATINALSQSVGSDDRMALFDLQSNLLSVITNVIRVLGPSFAEISDRCMTILLQLITSSGKQSSVAEDTFLAIGALISAIEQDFARYLEPFAPFLYAALQNFEEYQLNAIAVGIIGDICRAFGDDILPFCDQFMSILLTNIESDLLNRDVKPAILSCFGDISLAIGPHFSKYLEVVLRVLASACNMSASIVTDDYDLIDYNNKLRCGIFEAYVGIVQGLKGLQVLNLLVSQLPGIFGFMELVFKDPNCDSEVTRNMIGLIGDLAESITPASIKNFLTSEWISVLIRQGRSAPKGSSLREVSRWAKEMVKRATA</sequence>
<keyword evidence="12" id="KW-1185">Reference proteome</keyword>
<dbReference type="Pfam" id="PF25574">
    <property type="entry name" value="TPR_IMB1"/>
    <property type="match status" value="1"/>
</dbReference>
<organism evidence="11 12">
    <name type="scientific">Smittium mucronatum</name>
    <dbReference type="NCBI Taxonomy" id="133383"/>
    <lineage>
        <taxon>Eukaryota</taxon>
        <taxon>Fungi</taxon>
        <taxon>Fungi incertae sedis</taxon>
        <taxon>Zoopagomycota</taxon>
        <taxon>Kickxellomycotina</taxon>
        <taxon>Harpellomycetes</taxon>
        <taxon>Harpellales</taxon>
        <taxon>Legeriomycetaceae</taxon>
        <taxon>Smittium</taxon>
    </lineage>
</organism>
<dbReference type="PANTHER" id="PTHR10527">
    <property type="entry name" value="IMPORTIN BETA"/>
    <property type="match status" value="1"/>
</dbReference>
<dbReference type="Proteomes" id="UP000187455">
    <property type="component" value="Unassembled WGS sequence"/>
</dbReference>
<evidence type="ECO:0000313" key="12">
    <source>
        <dbReference type="Proteomes" id="UP000187455"/>
    </source>
</evidence>
<evidence type="ECO:0000256" key="9">
    <source>
        <dbReference type="SAM" id="Coils"/>
    </source>
</evidence>
<keyword evidence="3" id="KW-0813">Transport</keyword>
<evidence type="ECO:0000256" key="6">
    <source>
        <dbReference type="ARBA" id="ARBA00022927"/>
    </source>
</evidence>
<evidence type="ECO:0000256" key="2">
    <source>
        <dbReference type="ARBA" id="ARBA00010907"/>
    </source>
</evidence>
<evidence type="ECO:0000256" key="4">
    <source>
        <dbReference type="ARBA" id="ARBA00022490"/>
    </source>
</evidence>
<keyword evidence="6" id="KW-0653">Protein transport</keyword>
<comment type="subcellular location">
    <subcellularLocation>
        <location evidence="1">Cytoplasm</location>
    </subcellularLocation>
</comment>
<dbReference type="EMBL" id="LSSL01000304">
    <property type="protein sequence ID" value="OLY84923.1"/>
    <property type="molecule type" value="Genomic_DNA"/>
</dbReference>
<protein>
    <recommendedName>
        <fullName evidence="7">Importin-95</fullName>
    </recommendedName>
    <alternativeName>
        <fullName evidence="8">Karyopherin-95</fullName>
    </alternativeName>
</protein>
<dbReference type="Pfam" id="PF13513">
    <property type="entry name" value="HEAT_EZ"/>
    <property type="match status" value="1"/>
</dbReference>
<dbReference type="FunFam" id="1.25.10.10:FF:000027">
    <property type="entry name" value="Importin subunit beta-1"/>
    <property type="match status" value="1"/>
</dbReference>
<comment type="similarity">
    <text evidence="2">Belongs to the importin beta family. Importin beta-1 subfamily.</text>
</comment>
<dbReference type="Gene3D" id="1.25.10.10">
    <property type="entry name" value="Leucine-rich Repeat Variant"/>
    <property type="match status" value="1"/>
</dbReference>
<accession>A0A1R0H730</accession>